<evidence type="ECO:0000256" key="1">
    <source>
        <dbReference type="ARBA" id="ARBA00004651"/>
    </source>
</evidence>
<dbReference type="OrthoDB" id="9766496at2"/>
<keyword evidence="3" id="KW-1003">Cell membrane</keyword>
<comment type="subcellular location">
    <subcellularLocation>
        <location evidence="1">Cell membrane</location>
        <topology evidence="1">Multi-pass membrane protein</topology>
    </subcellularLocation>
</comment>
<keyword evidence="4 7" id="KW-0812">Transmembrane</keyword>
<dbReference type="InParanoid" id="A0A5R8Q6Y8"/>
<dbReference type="RefSeq" id="WP_138192504.1">
    <property type="nucleotide sequence ID" value="NZ_VBWP01000015.1"/>
</dbReference>
<organism evidence="8 9">
    <name type="scientific">Culicoidibacter larvae</name>
    <dbReference type="NCBI Taxonomy" id="2579976"/>
    <lineage>
        <taxon>Bacteria</taxon>
        <taxon>Bacillati</taxon>
        <taxon>Bacillota</taxon>
        <taxon>Culicoidibacteria</taxon>
        <taxon>Culicoidibacterales</taxon>
        <taxon>Culicoidibacteraceae</taxon>
        <taxon>Culicoidibacter</taxon>
    </lineage>
</organism>
<accession>A0A5R8Q6Y8</accession>
<comment type="caution">
    <text evidence="8">The sequence shown here is derived from an EMBL/GenBank/DDBJ whole genome shotgun (WGS) entry which is preliminary data.</text>
</comment>
<evidence type="ECO:0000256" key="5">
    <source>
        <dbReference type="ARBA" id="ARBA00022989"/>
    </source>
</evidence>
<evidence type="ECO:0000256" key="3">
    <source>
        <dbReference type="ARBA" id="ARBA00022475"/>
    </source>
</evidence>
<evidence type="ECO:0000313" key="9">
    <source>
        <dbReference type="Proteomes" id="UP000306912"/>
    </source>
</evidence>
<dbReference type="GO" id="GO:0005886">
    <property type="term" value="C:plasma membrane"/>
    <property type="evidence" value="ECO:0007669"/>
    <property type="project" value="UniProtKB-SubCell"/>
</dbReference>
<comment type="similarity">
    <text evidence="2">Belongs to the VirD4/TraG family.</text>
</comment>
<dbReference type="CDD" id="cd01127">
    <property type="entry name" value="TrwB_TraG_TraD_VirD4"/>
    <property type="match status" value="1"/>
</dbReference>
<keyword evidence="5 7" id="KW-1133">Transmembrane helix</keyword>
<dbReference type="Pfam" id="PF02534">
    <property type="entry name" value="T4SS-DNA_transf"/>
    <property type="match status" value="1"/>
</dbReference>
<evidence type="ECO:0000256" key="7">
    <source>
        <dbReference type="SAM" id="Phobius"/>
    </source>
</evidence>
<evidence type="ECO:0008006" key="10">
    <source>
        <dbReference type="Google" id="ProtNLM"/>
    </source>
</evidence>
<dbReference type="InterPro" id="IPR027417">
    <property type="entry name" value="P-loop_NTPase"/>
</dbReference>
<proteinExistence type="inferred from homology"/>
<evidence type="ECO:0000256" key="2">
    <source>
        <dbReference type="ARBA" id="ARBA00008806"/>
    </source>
</evidence>
<dbReference type="Proteomes" id="UP000306912">
    <property type="component" value="Unassembled WGS sequence"/>
</dbReference>
<dbReference type="InterPro" id="IPR003688">
    <property type="entry name" value="TraG/VirD4"/>
</dbReference>
<dbReference type="PANTHER" id="PTHR37937:SF1">
    <property type="entry name" value="CONJUGATIVE TRANSFER: DNA TRANSPORT"/>
    <property type="match status" value="1"/>
</dbReference>
<dbReference type="PANTHER" id="PTHR37937">
    <property type="entry name" value="CONJUGATIVE TRANSFER: DNA TRANSPORT"/>
    <property type="match status" value="1"/>
</dbReference>
<protein>
    <recommendedName>
        <fullName evidence="10">Type IV secretory system conjugative DNA transfer family protein</fullName>
    </recommendedName>
</protein>
<gene>
    <name evidence="8" type="ORF">FEZ08_11420</name>
</gene>
<feature type="transmembrane region" description="Helical" evidence="7">
    <location>
        <begin position="9"/>
        <end position="31"/>
    </location>
</feature>
<evidence type="ECO:0000256" key="4">
    <source>
        <dbReference type="ARBA" id="ARBA00022692"/>
    </source>
</evidence>
<evidence type="ECO:0000256" key="6">
    <source>
        <dbReference type="ARBA" id="ARBA00023136"/>
    </source>
</evidence>
<dbReference type="Gene3D" id="3.40.50.300">
    <property type="entry name" value="P-loop containing nucleotide triphosphate hydrolases"/>
    <property type="match status" value="2"/>
</dbReference>
<keyword evidence="9" id="KW-1185">Reference proteome</keyword>
<dbReference type="SUPFAM" id="SSF52540">
    <property type="entry name" value="P-loop containing nucleoside triphosphate hydrolases"/>
    <property type="match status" value="1"/>
</dbReference>
<dbReference type="InterPro" id="IPR051539">
    <property type="entry name" value="T4SS-coupling_protein"/>
</dbReference>
<evidence type="ECO:0000313" key="8">
    <source>
        <dbReference type="EMBL" id="TLG71156.1"/>
    </source>
</evidence>
<name>A0A5R8Q6Y8_9FIRM</name>
<dbReference type="AlphaFoldDB" id="A0A5R8Q6Y8"/>
<reference evidence="8 9" key="1">
    <citation type="submission" date="2019-05" db="EMBL/GenBank/DDBJ databases">
        <title>Culicoidintestinum kansasii gen. nov., sp. nov. from the gastrointestinal tract of the biting midge, Culicoides sonorensis.</title>
        <authorList>
            <person name="Neupane S."/>
            <person name="Ghosh A."/>
            <person name="Gunther S."/>
            <person name="Martin K."/>
            <person name="Zurek L."/>
        </authorList>
    </citation>
    <scope>NUCLEOTIDE SEQUENCE [LARGE SCALE GENOMIC DNA]</scope>
    <source>
        <strain evidence="8 9">CS-1</strain>
    </source>
</reference>
<dbReference type="EMBL" id="VBWP01000015">
    <property type="protein sequence ID" value="TLG71156.1"/>
    <property type="molecule type" value="Genomic_DNA"/>
</dbReference>
<keyword evidence="6 7" id="KW-0472">Membrane</keyword>
<sequence length="641" mass="72403">MRFVTFIKYALFGVLISVLITMVVQVGLYLFEHGLFSFTDIDMNQIVWWNNYSWIIFGVIMLKPFVELFISVKGYSDHHSHGSARWGYRIELFLTSRYVANVQLINSLLSSFVPRDQKSGGGLVLKSNIFGQYVDADDNHATVIATTGGGKSQLVAIPTAKSIADNGESVIIGDVKGEIYDEMAGYFKSKGYAIKVLNLYDPRRSDSYNPMAQIIKDYQAGRVSEATTLLKSFTHTLHVSTSSGDDKIWGKLSKQLHDALFLALLETGKYEQVTVAGTMNLKNRLSDTENGLDDFFSSLPTSSDARRSYSAVKEAAQSPKTRSSIMINFDANLDIFNDRLLAQMTSINTIDIESIGKEKTAVFVIIPDAETSRHELVSFFIHQVYYTLVNVAVANGGRLPVRTNFLLDEFGNLPKIPEMKGKLGVSRSRGMRFYLFIQSFSQLYEIYGDHVAKSILDMTNDTIYIGTNGLETAENISKRIGSKTMKVQSRSFSPWAILQSNRNESNHARALLSADELMNRLKPNRIVLLRSKTPPQYLKLRPWWKQKPKNIEPMELPYGTHTSLDPFFTEEKVIVQSKSTNGLMQQVERLLTEDEYSYIKVFELEEIEAKTLYHHIMHFATKGAISEQSIEAIMPLFQSIL</sequence>
<dbReference type="NCBIfam" id="NF045973">
    <property type="entry name" value="conju_CD1115"/>
    <property type="match status" value="1"/>
</dbReference>